<feature type="region of interest" description="Disordered" evidence="1">
    <location>
        <begin position="27"/>
        <end position="78"/>
    </location>
</feature>
<reference evidence="2" key="1">
    <citation type="submission" date="2022-09" db="EMBL/GenBank/DDBJ databases">
        <title>Chromosome-level assembly of Trichoderma breve T069, a fungus used in development of biopesticide product.</title>
        <authorList>
            <person name="Lin R."/>
            <person name="Liu T."/>
        </authorList>
    </citation>
    <scope>NUCLEOTIDE SEQUENCE</scope>
    <source>
        <strain evidence="2">T069</strain>
    </source>
</reference>
<sequence length="196" mass="22394">MTTYNKLQTREQIKIERRFIFLDRKQKGLSKKRAKTTASPPKDPLGDVDDSFQTGVVIVDDPDPEHSESDSDDDHTPDDVQLVDFLDETADVLGTSCIVVAQCDYLSKDQRDSIVGVIKTHHGRVMLLYEVHLLKALYIPPGILKELRRITKKFPNNVVTCIDEDILHTFFVWHDLTYTPKLGQEESVEEVWKGAK</sequence>
<evidence type="ECO:0000256" key="1">
    <source>
        <dbReference type="SAM" id="MobiDB-lite"/>
    </source>
</evidence>
<name>A0A9W9B901_9HYPO</name>
<dbReference type="GeneID" id="80868329"/>
<evidence type="ECO:0000313" key="3">
    <source>
        <dbReference type="Proteomes" id="UP001140511"/>
    </source>
</evidence>
<proteinExistence type="predicted"/>
<dbReference type="RefSeq" id="XP_056027220.1">
    <property type="nucleotide sequence ID" value="XM_056173641.1"/>
</dbReference>
<gene>
    <name evidence="2" type="ORF">T069G_06431</name>
</gene>
<dbReference type="Proteomes" id="UP001140511">
    <property type="component" value="Unassembled WGS sequence"/>
</dbReference>
<comment type="caution">
    <text evidence="2">The sequence shown here is derived from an EMBL/GenBank/DDBJ whole genome shotgun (WGS) entry which is preliminary data.</text>
</comment>
<protein>
    <submittedName>
        <fullName evidence="2">Uncharacterized protein</fullName>
    </submittedName>
</protein>
<accession>A0A9W9B901</accession>
<organism evidence="2 3">
    <name type="scientific">Trichoderma breve</name>
    <dbReference type="NCBI Taxonomy" id="2034170"/>
    <lineage>
        <taxon>Eukaryota</taxon>
        <taxon>Fungi</taxon>
        <taxon>Dikarya</taxon>
        <taxon>Ascomycota</taxon>
        <taxon>Pezizomycotina</taxon>
        <taxon>Sordariomycetes</taxon>
        <taxon>Hypocreomycetidae</taxon>
        <taxon>Hypocreales</taxon>
        <taxon>Hypocreaceae</taxon>
        <taxon>Trichoderma</taxon>
    </lineage>
</organism>
<dbReference type="EMBL" id="JAOPEN010000004">
    <property type="protein sequence ID" value="KAJ4858164.1"/>
    <property type="molecule type" value="Genomic_DNA"/>
</dbReference>
<keyword evidence="3" id="KW-1185">Reference proteome</keyword>
<dbReference type="AlphaFoldDB" id="A0A9W9B901"/>
<evidence type="ECO:0000313" key="2">
    <source>
        <dbReference type="EMBL" id="KAJ4858164.1"/>
    </source>
</evidence>